<dbReference type="Gene3D" id="3.40.50.2300">
    <property type="match status" value="2"/>
</dbReference>
<reference evidence="5" key="1">
    <citation type="submission" date="2023-03" db="EMBL/GenBank/DDBJ databases">
        <title>Edaphobacter sp.</title>
        <authorList>
            <person name="Huber K.J."/>
            <person name="Papendorf J."/>
            <person name="Pilke C."/>
            <person name="Bunk B."/>
            <person name="Sproeer C."/>
            <person name="Pester M."/>
        </authorList>
    </citation>
    <scope>NUCLEOTIDE SEQUENCE</scope>
    <source>
        <strain evidence="5">DSM 110680</strain>
    </source>
</reference>
<dbReference type="Pfam" id="PF00532">
    <property type="entry name" value="Peripla_BP_1"/>
    <property type="match status" value="1"/>
</dbReference>
<evidence type="ECO:0000256" key="3">
    <source>
        <dbReference type="ARBA" id="ARBA00023163"/>
    </source>
</evidence>
<organism evidence="5">
    <name type="scientific">Telmatobacter sp. DSM 110680</name>
    <dbReference type="NCBI Taxonomy" id="3036704"/>
    <lineage>
        <taxon>Bacteria</taxon>
        <taxon>Pseudomonadati</taxon>
        <taxon>Acidobacteriota</taxon>
        <taxon>Terriglobia</taxon>
        <taxon>Terriglobales</taxon>
        <taxon>Acidobacteriaceae</taxon>
        <taxon>Telmatobacter</taxon>
    </lineage>
</organism>
<dbReference type="PROSITE" id="PS00356">
    <property type="entry name" value="HTH_LACI_1"/>
    <property type="match status" value="1"/>
</dbReference>
<dbReference type="InterPro" id="IPR001761">
    <property type="entry name" value="Peripla_BP/Lac1_sug-bd_dom"/>
</dbReference>
<evidence type="ECO:0000256" key="1">
    <source>
        <dbReference type="ARBA" id="ARBA00023015"/>
    </source>
</evidence>
<feature type="domain" description="HTH lacI-type" evidence="4">
    <location>
        <begin position="8"/>
        <end position="62"/>
    </location>
</feature>
<dbReference type="CDD" id="cd01392">
    <property type="entry name" value="HTH_LacI"/>
    <property type="match status" value="1"/>
</dbReference>
<dbReference type="InterPro" id="IPR028082">
    <property type="entry name" value="Peripla_BP_I"/>
</dbReference>
<sequence length="348" mass="37538">MKKRNTPPTVSEVARAAGVGTTTVSRVINGGDRVSPKTLAHVQRVIEAMGYMPNQAARVLKGHRTKTIGLVIPSIADPFFSSCAEAVQAVALANDSLLIVTTSHNDPHTEIENLNILISHRVDGFIVAPANSQSQVLRDLLKRVAVPVVAIDRPVSDSFVASVVTDNFKGARSATQHLIDHGYKRIVCLTGESTLFTIQERVRGYRAAVDSAGLPSTLNTSIKDYRSAEYAIESMLSGANPPDALFTMKNSATIYAFEVLQKLNIAVPKTVALLGFDDFELAATVRPSISVVQQPVEEIGRVAAELLFEQLLGPRSTRIPGKSKRPRQVVLETRLVQRSSCGCSSTPS</sequence>
<keyword evidence="2 5" id="KW-0238">DNA-binding</keyword>
<dbReference type="InterPro" id="IPR010982">
    <property type="entry name" value="Lambda_DNA-bd_dom_sf"/>
</dbReference>
<evidence type="ECO:0000256" key="2">
    <source>
        <dbReference type="ARBA" id="ARBA00023125"/>
    </source>
</evidence>
<dbReference type="PANTHER" id="PTHR30146">
    <property type="entry name" value="LACI-RELATED TRANSCRIPTIONAL REPRESSOR"/>
    <property type="match status" value="1"/>
</dbReference>
<dbReference type="AlphaFoldDB" id="A0AAU7DIZ9"/>
<dbReference type="GO" id="GO:0003700">
    <property type="term" value="F:DNA-binding transcription factor activity"/>
    <property type="evidence" value="ECO:0007669"/>
    <property type="project" value="TreeGrafter"/>
</dbReference>
<dbReference type="PROSITE" id="PS50932">
    <property type="entry name" value="HTH_LACI_2"/>
    <property type="match status" value="1"/>
</dbReference>
<accession>A0AAU7DIZ9</accession>
<protein>
    <submittedName>
        <fullName evidence="5">LacI family DNA-binding transcriptional regulator</fullName>
    </submittedName>
</protein>
<dbReference type="SMART" id="SM00354">
    <property type="entry name" value="HTH_LACI"/>
    <property type="match status" value="1"/>
</dbReference>
<dbReference type="InterPro" id="IPR000843">
    <property type="entry name" value="HTH_LacI"/>
</dbReference>
<dbReference type="EMBL" id="CP121196">
    <property type="protein sequence ID" value="XBH17268.1"/>
    <property type="molecule type" value="Genomic_DNA"/>
</dbReference>
<dbReference type="PANTHER" id="PTHR30146:SF109">
    <property type="entry name" value="HTH-TYPE TRANSCRIPTIONAL REGULATOR GALS"/>
    <property type="match status" value="1"/>
</dbReference>
<keyword evidence="1" id="KW-0805">Transcription regulation</keyword>
<dbReference type="SUPFAM" id="SSF47413">
    <property type="entry name" value="lambda repressor-like DNA-binding domains"/>
    <property type="match status" value="1"/>
</dbReference>
<keyword evidence="3" id="KW-0804">Transcription</keyword>
<dbReference type="SUPFAM" id="SSF53822">
    <property type="entry name" value="Periplasmic binding protein-like I"/>
    <property type="match status" value="1"/>
</dbReference>
<evidence type="ECO:0000313" key="5">
    <source>
        <dbReference type="EMBL" id="XBH17268.1"/>
    </source>
</evidence>
<dbReference type="PRINTS" id="PR00036">
    <property type="entry name" value="HTHLACI"/>
</dbReference>
<evidence type="ECO:0000259" key="4">
    <source>
        <dbReference type="PROSITE" id="PS50932"/>
    </source>
</evidence>
<proteinExistence type="predicted"/>
<dbReference type="GO" id="GO:0000976">
    <property type="term" value="F:transcription cis-regulatory region binding"/>
    <property type="evidence" value="ECO:0007669"/>
    <property type="project" value="TreeGrafter"/>
</dbReference>
<dbReference type="RefSeq" id="WP_348262499.1">
    <property type="nucleotide sequence ID" value="NZ_CP121196.1"/>
</dbReference>
<dbReference type="Pfam" id="PF00356">
    <property type="entry name" value="LacI"/>
    <property type="match status" value="1"/>
</dbReference>
<dbReference type="Gene3D" id="1.10.260.40">
    <property type="entry name" value="lambda repressor-like DNA-binding domains"/>
    <property type="match status" value="1"/>
</dbReference>
<gene>
    <name evidence="5" type="ORF">P8935_22210</name>
</gene>
<dbReference type="CDD" id="cd06267">
    <property type="entry name" value="PBP1_LacI_sugar_binding-like"/>
    <property type="match status" value="1"/>
</dbReference>
<name>A0AAU7DIZ9_9BACT</name>